<dbReference type="Pfam" id="PF16683">
    <property type="entry name" value="TGase_elicitor"/>
    <property type="match status" value="1"/>
</dbReference>
<keyword evidence="1" id="KW-1133">Transmembrane helix</keyword>
<evidence type="ECO:0000313" key="3">
    <source>
        <dbReference type="Proteomes" id="UP000018817"/>
    </source>
</evidence>
<reference evidence="3" key="1">
    <citation type="submission" date="2011-12" db="EMBL/GenBank/DDBJ databases">
        <authorList>
            <consortium name="The Broad Institute Genome Sequencing Platform"/>
            <person name="Russ C."/>
            <person name="Tyler B."/>
            <person name="Panabieres F."/>
            <person name="Shan W."/>
            <person name="Tripathy S."/>
            <person name="Grunwald N."/>
            <person name="Machado M."/>
            <person name="Young S.K."/>
            <person name="Zeng Q."/>
            <person name="Gargeya S."/>
            <person name="Fitzgerald M."/>
            <person name="Haas B."/>
            <person name="Abouelleil A."/>
            <person name="Alvarado L."/>
            <person name="Arachchi H.M."/>
            <person name="Berlin A."/>
            <person name="Chapman S.B."/>
            <person name="Gearin G."/>
            <person name="Goldberg J."/>
            <person name="Griggs A."/>
            <person name="Gujja S."/>
            <person name="Hansen M."/>
            <person name="Heiman D."/>
            <person name="Howarth C."/>
            <person name="Larimer J."/>
            <person name="Lui A."/>
            <person name="MacDonald P.J.P."/>
            <person name="McCowen C."/>
            <person name="Montmayeur A."/>
            <person name="Murphy C."/>
            <person name="Neiman D."/>
            <person name="Pearson M."/>
            <person name="Priest M."/>
            <person name="Roberts A."/>
            <person name="Saif S."/>
            <person name="Shea T."/>
            <person name="Sisk P."/>
            <person name="Stolte C."/>
            <person name="Sykes S."/>
            <person name="Wortman J."/>
            <person name="Nusbaum C."/>
            <person name="Birren B."/>
        </authorList>
    </citation>
    <scope>NUCLEOTIDE SEQUENCE [LARGE SCALE GENOMIC DNA]</scope>
    <source>
        <strain evidence="3">INRA-310</strain>
    </source>
</reference>
<dbReference type="RefSeq" id="XP_008903920.1">
    <property type="nucleotide sequence ID" value="XM_008905672.1"/>
</dbReference>
<proteinExistence type="predicted"/>
<sequence length="66" mass="7500">MYLLKMNTDGEIVGGEWLYDSNDKRPDFLWFTKGKPALTVFTSFGLSFANVTVLLQKATACLESRY</sequence>
<dbReference type="Proteomes" id="UP000018817">
    <property type="component" value="Unassembled WGS sequence"/>
</dbReference>
<accession>W2QCE9</accession>
<dbReference type="AlphaFoldDB" id="W2QCE9"/>
<dbReference type="GeneID" id="20179556"/>
<dbReference type="InterPro" id="IPR032048">
    <property type="entry name" value="TGase_elicitor"/>
</dbReference>
<dbReference type="GO" id="GO:0016755">
    <property type="term" value="F:aminoacyltransferase activity"/>
    <property type="evidence" value="ECO:0007669"/>
    <property type="project" value="InterPro"/>
</dbReference>
<dbReference type="EMBL" id="KI669581">
    <property type="protein sequence ID" value="ETN10812.1"/>
    <property type="molecule type" value="Genomic_DNA"/>
</dbReference>
<name>W2QCE9_PHYN3</name>
<organism evidence="2 3">
    <name type="scientific">Phytophthora nicotianae (strain INRA-310)</name>
    <name type="common">Phytophthora parasitica</name>
    <dbReference type="NCBI Taxonomy" id="761204"/>
    <lineage>
        <taxon>Eukaryota</taxon>
        <taxon>Sar</taxon>
        <taxon>Stramenopiles</taxon>
        <taxon>Oomycota</taxon>
        <taxon>Peronosporomycetes</taxon>
        <taxon>Peronosporales</taxon>
        <taxon>Peronosporaceae</taxon>
        <taxon>Phytophthora</taxon>
    </lineage>
</organism>
<dbReference type="VEuPathDB" id="FungiDB:PPTG_09883"/>
<keyword evidence="1" id="KW-0472">Membrane</keyword>
<gene>
    <name evidence="2" type="ORF">PPTG_09883</name>
</gene>
<keyword evidence="1" id="KW-0812">Transmembrane</keyword>
<evidence type="ECO:0000313" key="2">
    <source>
        <dbReference type="EMBL" id="ETN10812.1"/>
    </source>
</evidence>
<reference evidence="2 3" key="2">
    <citation type="submission" date="2013-11" db="EMBL/GenBank/DDBJ databases">
        <title>The Genome Sequence of Phytophthora parasitica INRA-310.</title>
        <authorList>
            <consortium name="The Broad Institute Genomics Platform"/>
            <person name="Russ C."/>
            <person name="Tyler B."/>
            <person name="Panabieres F."/>
            <person name="Shan W."/>
            <person name="Tripathy S."/>
            <person name="Grunwald N."/>
            <person name="Machado M."/>
            <person name="Johnson C.S."/>
            <person name="Arredondo F."/>
            <person name="Hong C."/>
            <person name="Coffey M."/>
            <person name="Young S.K."/>
            <person name="Zeng Q."/>
            <person name="Gargeya S."/>
            <person name="Fitzgerald M."/>
            <person name="Abouelleil A."/>
            <person name="Alvarado L."/>
            <person name="Chapman S.B."/>
            <person name="Gainer-Dewar J."/>
            <person name="Goldberg J."/>
            <person name="Griggs A."/>
            <person name="Gujja S."/>
            <person name="Hansen M."/>
            <person name="Howarth C."/>
            <person name="Imamovic A."/>
            <person name="Ireland A."/>
            <person name="Larimer J."/>
            <person name="McCowan C."/>
            <person name="Murphy C."/>
            <person name="Pearson M."/>
            <person name="Poon T.W."/>
            <person name="Priest M."/>
            <person name="Roberts A."/>
            <person name="Saif S."/>
            <person name="Shea T."/>
            <person name="Sykes S."/>
            <person name="Wortman J."/>
            <person name="Nusbaum C."/>
            <person name="Birren B."/>
        </authorList>
    </citation>
    <scope>NUCLEOTIDE SEQUENCE [LARGE SCALE GENOMIC DNA]</scope>
    <source>
        <strain evidence="2 3">INRA-310</strain>
    </source>
</reference>
<feature type="transmembrane region" description="Helical" evidence="1">
    <location>
        <begin position="37"/>
        <end position="55"/>
    </location>
</feature>
<evidence type="ECO:0000256" key="1">
    <source>
        <dbReference type="SAM" id="Phobius"/>
    </source>
</evidence>
<protein>
    <submittedName>
        <fullName evidence="2">Uncharacterized protein</fullName>
    </submittedName>
</protein>